<dbReference type="PATRIC" id="fig|1177154.3.peg.2580"/>
<evidence type="ECO:0000256" key="3">
    <source>
        <dbReference type="ARBA" id="ARBA00022630"/>
    </source>
</evidence>
<keyword evidence="4" id="KW-0274">FAD</keyword>
<protein>
    <submittedName>
        <fullName evidence="8">Monooxygenase</fullName>
    </submittedName>
</protein>
<dbReference type="Gene3D" id="3.50.50.60">
    <property type="entry name" value="FAD/NAD(P)-binding domain"/>
    <property type="match status" value="1"/>
</dbReference>
<name>A0A095SI57_9GAMM</name>
<dbReference type="PROSITE" id="PS51257">
    <property type="entry name" value="PROKAR_LIPOPROTEIN"/>
    <property type="match status" value="1"/>
</dbReference>
<evidence type="ECO:0000313" key="9">
    <source>
        <dbReference type="Proteomes" id="UP000029444"/>
    </source>
</evidence>
<dbReference type="Proteomes" id="UP000029444">
    <property type="component" value="Unassembled WGS sequence"/>
</dbReference>
<dbReference type="RefSeq" id="WP_035233477.1">
    <property type="nucleotide sequence ID" value="NZ_ARXV01000010.1"/>
</dbReference>
<comment type="cofactor">
    <cofactor evidence="1">
        <name>FAD</name>
        <dbReference type="ChEBI" id="CHEBI:57692"/>
    </cofactor>
</comment>
<keyword evidence="5" id="KW-0521">NADP</keyword>
<dbReference type="GO" id="GO:0050660">
    <property type="term" value="F:flavin adenine dinucleotide binding"/>
    <property type="evidence" value="ECO:0007669"/>
    <property type="project" value="InterPro"/>
</dbReference>
<gene>
    <name evidence="8" type="ORF">Y5S_02544</name>
</gene>
<dbReference type="InterPro" id="IPR036188">
    <property type="entry name" value="FAD/NAD-bd_sf"/>
</dbReference>
<evidence type="ECO:0000256" key="2">
    <source>
        <dbReference type="ARBA" id="ARBA00010139"/>
    </source>
</evidence>
<keyword evidence="3" id="KW-0285">Flavoprotein</keyword>
<dbReference type="PRINTS" id="PR00368">
    <property type="entry name" value="FADPNR"/>
</dbReference>
<dbReference type="Pfam" id="PF00743">
    <property type="entry name" value="FMO-like"/>
    <property type="match status" value="1"/>
</dbReference>
<dbReference type="InterPro" id="IPR051820">
    <property type="entry name" value="FAD-binding_MO"/>
</dbReference>
<evidence type="ECO:0000256" key="7">
    <source>
        <dbReference type="ARBA" id="ARBA00023033"/>
    </source>
</evidence>
<comment type="similarity">
    <text evidence="2">Belongs to the FAD-binding monooxygenase family.</text>
</comment>
<proteinExistence type="inferred from homology"/>
<sequence length="508" mass="57572">MKHKHLDVLIIGAGLSGVGAACHLSRKCPDLRYGILERRKRVGGTWDLFRYPGIRSDSDMFTLGYNFRPWTDTKMLADGPSIRNYIEETAEHHQVHKKIHFGLKVTAEDWSSEFNRWTVTALNEETGEEEVFTAGFVLNCTGYYNYDAGYTPKIPGINRFGGDVIHPQHWPADYDYTGKRVVVIGSGATAVTLVPAMTDRAAHVTMLQRSPTYVASVPEQDLISKNLRRVLPEMLVYRMARTRNILLQRTVFNLSIRKPKAIRRLLLAAARKQLGPDIDMKHFQPHYNPWEERMCAVPKGDLFKVLREGKASVVTDHIKNVTKTGIKLESGDWIPADIIVTATGLDLQMLGGAELRVDGKHVNLSNTMMYKGLMLEKVPNMALVFGYTNASWTLKADIASEFVCRLLKHMRKTGAEKVTPIDEEGCGSDVNFLNLRSGYIQRADDRLPRQGNKDPWQNLNDYLHDLPALRYGKMNDGHLKFETTNLHKTKRNLVQKLLSNTLNIEAQR</sequence>
<dbReference type="PANTHER" id="PTHR43872:SF1">
    <property type="entry name" value="MONOOXYGENASE, PUTATIVE (AFU_ORTHOLOGUE AFUA_8G02570)-RELATED"/>
    <property type="match status" value="1"/>
</dbReference>
<organism evidence="8 9">
    <name type="scientific">Alcanivorax nanhaiticus</name>
    <dbReference type="NCBI Taxonomy" id="1177154"/>
    <lineage>
        <taxon>Bacteria</taxon>
        <taxon>Pseudomonadati</taxon>
        <taxon>Pseudomonadota</taxon>
        <taxon>Gammaproteobacteria</taxon>
        <taxon>Oceanospirillales</taxon>
        <taxon>Alcanivoracaceae</taxon>
        <taxon>Alcanivorax</taxon>
    </lineage>
</organism>
<dbReference type="PANTHER" id="PTHR43872">
    <property type="entry name" value="MONOOXYGENASE, PUTATIVE (AFU_ORTHOLOGUE AFUA_8G02570)-RELATED"/>
    <property type="match status" value="1"/>
</dbReference>
<dbReference type="Pfam" id="PF13450">
    <property type="entry name" value="NAD_binding_8"/>
    <property type="match status" value="1"/>
</dbReference>
<evidence type="ECO:0000256" key="6">
    <source>
        <dbReference type="ARBA" id="ARBA00023002"/>
    </source>
</evidence>
<reference evidence="8 9" key="1">
    <citation type="submission" date="2012-09" db="EMBL/GenBank/DDBJ databases">
        <title>Genome Sequence of alkane-degrading Bacterium Alcanivorax sp. 19-m-6.</title>
        <authorList>
            <person name="Lai Q."/>
            <person name="Shao Z."/>
        </authorList>
    </citation>
    <scope>NUCLEOTIDE SEQUENCE [LARGE SCALE GENOMIC DNA]</scope>
    <source>
        <strain evidence="8 9">19-m-6</strain>
    </source>
</reference>
<keyword evidence="6" id="KW-0560">Oxidoreductase</keyword>
<keyword evidence="9" id="KW-1185">Reference proteome</keyword>
<comment type="caution">
    <text evidence="8">The sequence shown here is derived from an EMBL/GenBank/DDBJ whole genome shotgun (WGS) entry which is preliminary data.</text>
</comment>
<dbReference type="AlphaFoldDB" id="A0A095SI57"/>
<dbReference type="OrthoDB" id="312624at2"/>
<evidence type="ECO:0000256" key="4">
    <source>
        <dbReference type="ARBA" id="ARBA00022827"/>
    </source>
</evidence>
<keyword evidence="7 8" id="KW-0503">Monooxygenase</keyword>
<evidence type="ECO:0000256" key="1">
    <source>
        <dbReference type="ARBA" id="ARBA00001974"/>
    </source>
</evidence>
<evidence type="ECO:0000256" key="5">
    <source>
        <dbReference type="ARBA" id="ARBA00022857"/>
    </source>
</evidence>
<dbReference type="SUPFAM" id="SSF51905">
    <property type="entry name" value="FAD/NAD(P)-binding domain"/>
    <property type="match status" value="2"/>
</dbReference>
<dbReference type="EMBL" id="ARXV01000010">
    <property type="protein sequence ID" value="KGD64242.1"/>
    <property type="molecule type" value="Genomic_DNA"/>
</dbReference>
<dbReference type="STRING" id="1177154.Y5S_02544"/>
<dbReference type="InterPro" id="IPR020946">
    <property type="entry name" value="Flavin_mOase-like"/>
</dbReference>
<dbReference type="GO" id="GO:0004499">
    <property type="term" value="F:N,N-dimethylaniline monooxygenase activity"/>
    <property type="evidence" value="ECO:0007669"/>
    <property type="project" value="InterPro"/>
</dbReference>
<dbReference type="GO" id="GO:0050661">
    <property type="term" value="F:NADP binding"/>
    <property type="evidence" value="ECO:0007669"/>
    <property type="project" value="InterPro"/>
</dbReference>
<evidence type="ECO:0000313" key="8">
    <source>
        <dbReference type="EMBL" id="KGD64242.1"/>
    </source>
</evidence>
<dbReference type="FunFam" id="3.50.50.60:FF:000228">
    <property type="entry name" value="FAD-containing monooxygenase EthA"/>
    <property type="match status" value="1"/>
</dbReference>
<accession>A0A095SI57</accession>
<dbReference type="PRINTS" id="PR00469">
    <property type="entry name" value="PNDRDTASEII"/>
</dbReference>
<dbReference type="eggNOG" id="COG2072">
    <property type="taxonomic scope" value="Bacteria"/>
</dbReference>